<reference evidence="1 2" key="1">
    <citation type="journal article" date="2008" name="Nat. Biotechnol.">
        <title>Genome sequencing and analysis of the biomass-degrading fungus Trichoderma reesei (syn. Hypocrea jecorina).</title>
        <authorList>
            <person name="Martinez D."/>
            <person name="Berka R.M."/>
            <person name="Henrissat B."/>
            <person name="Saloheimo M."/>
            <person name="Arvas M."/>
            <person name="Baker S.E."/>
            <person name="Chapman J."/>
            <person name="Chertkov O."/>
            <person name="Coutinho P.M."/>
            <person name="Cullen D."/>
            <person name="Danchin E.G."/>
            <person name="Grigoriev I.V."/>
            <person name="Harris P."/>
            <person name="Jackson M."/>
            <person name="Kubicek C.P."/>
            <person name="Han C.S."/>
            <person name="Ho I."/>
            <person name="Larrondo L.F."/>
            <person name="de Leon A.L."/>
            <person name="Magnuson J.K."/>
            <person name="Merino S."/>
            <person name="Misra M."/>
            <person name="Nelson B."/>
            <person name="Putnam N."/>
            <person name="Robbertse B."/>
            <person name="Salamov A.A."/>
            <person name="Schmoll M."/>
            <person name="Terry A."/>
            <person name="Thayer N."/>
            <person name="Westerholm-Parvinen A."/>
            <person name="Schoch C.L."/>
            <person name="Yao J."/>
            <person name="Barabote R."/>
            <person name="Nelson M.A."/>
            <person name="Detter C."/>
            <person name="Bruce D."/>
            <person name="Kuske C.R."/>
            <person name="Xie G."/>
            <person name="Richardson P."/>
            <person name="Rokhsar D.S."/>
            <person name="Lucas S.M."/>
            <person name="Rubin E.M."/>
            <person name="Dunn-Coleman N."/>
            <person name="Ward M."/>
            <person name="Brettin T.S."/>
        </authorList>
    </citation>
    <scope>NUCLEOTIDE SEQUENCE [LARGE SCALE GENOMIC DNA]</scope>
    <source>
        <strain evidence="1 2">QM6a</strain>
    </source>
</reference>
<gene>
    <name evidence="1" type="ORF">TRIREDRAFT_106181</name>
</gene>
<accession>G0RGJ2</accession>
<dbReference type="eggNOG" id="ENOG502S4ZK">
    <property type="taxonomic scope" value="Eukaryota"/>
</dbReference>
<dbReference type="OrthoDB" id="5049336at2759"/>
<dbReference type="EMBL" id="GL985061">
    <property type="protein sequence ID" value="EGR50052.1"/>
    <property type="molecule type" value="Genomic_DNA"/>
</dbReference>
<dbReference type="GeneID" id="18481206"/>
<proteinExistence type="predicted"/>
<dbReference type="HOGENOM" id="CLU_709923_0_0_1"/>
<dbReference type="RefSeq" id="XP_006964367.1">
    <property type="nucleotide sequence ID" value="XM_006964305.1"/>
</dbReference>
<dbReference type="KEGG" id="tre:TRIREDRAFT_106181"/>
<organism evidence="2">
    <name type="scientific">Hypocrea jecorina (strain QM6a)</name>
    <name type="common">Trichoderma reesei</name>
    <dbReference type="NCBI Taxonomy" id="431241"/>
    <lineage>
        <taxon>Eukaryota</taxon>
        <taxon>Fungi</taxon>
        <taxon>Dikarya</taxon>
        <taxon>Ascomycota</taxon>
        <taxon>Pezizomycotina</taxon>
        <taxon>Sordariomycetes</taxon>
        <taxon>Hypocreomycetidae</taxon>
        <taxon>Hypocreales</taxon>
        <taxon>Hypocreaceae</taxon>
        <taxon>Trichoderma</taxon>
    </lineage>
</organism>
<sequence>MSTTKLPPITALKALEPRPGGHWTVQGQEGDAISLSYVLNGAEAMTFDLRQCKTEEDVRKFCSSFVYEYTDNASGSEWHHQPTSEVPTDNVQPQEAASLLYHSQSQSTMGQYSTVQIQQPPPQQLLFGAQAAMVPPSESQPQGNLTFGETAIPSNSQFYQQDQNYSLPNGQGLSHDSFAPGTGEWPLGNEIFPVGVGEIPISIPNPELGITQDDTMFLVELKTSEWRREKRKRLSEPERRLGGIEKVVEADPFQAAKELLGGHYEEKRVAALGVKSHLVEDLNAVSHLPLQFAYPDPRQIYNYASSTAAQPYQPEMPQLDYFATMTESDTFDLDNPWDFDKMLGYKENEGDRVTSVTNAPVPYLVVIPAAGLPQPNNQYNPHNEFFYTF</sequence>
<dbReference type="VEuPathDB" id="FungiDB:TRIREDRAFT_106181"/>
<dbReference type="AlphaFoldDB" id="G0RGJ2"/>
<dbReference type="Proteomes" id="UP000008984">
    <property type="component" value="Unassembled WGS sequence"/>
</dbReference>
<protein>
    <submittedName>
        <fullName evidence="1">Predicted protein</fullName>
    </submittedName>
</protein>
<evidence type="ECO:0000313" key="2">
    <source>
        <dbReference type="Proteomes" id="UP000008984"/>
    </source>
</evidence>
<evidence type="ECO:0000313" key="1">
    <source>
        <dbReference type="EMBL" id="EGR50052.1"/>
    </source>
</evidence>
<keyword evidence="2" id="KW-1185">Reference proteome</keyword>
<dbReference type="STRING" id="431241.G0RGJ2"/>
<name>G0RGJ2_HYPJQ</name>